<organism evidence="2 3">
    <name type="scientific">Plectus sambesii</name>
    <dbReference type="NCBI Taxonomy" id="2011161"/>
    <lineage>
        <taxon>Eukaryota</taxon>
        <taxon>Metazoa</taxon>
        <taxon>Ecdysozoa</taxon>
        <taxon>Nematoda</taxon>
        <taxon>Chromadorea</taxon>
        <taxon>Plectida</taxon>
        <taxon>Plectina</taxon>
        <taxon>Plectoidea</taxon>
        <taxon>Plectidae</taxon>
        <taxon>Plectus</taxon>
    </lineage>
</organism>
<accession>A0A914WC18</accession>
<dbReference type="WBParaSite" id="PSAMB.scaffold3816size16783.g22640.t1">
    <property type="protein sequence ID" value="PSAMB.scaffold3816size16783.g22640.t1"/>
    <property type="gene ID" value="PSAMB.scaffold3816size16783.g22640"/>
</dbReference>
<dbReference type="Proteomes" id="UP000887566">
    <property type="component" value="Unplaced"/>
</dbReference>
<evidence type="ECO:0000256" key="1">
    <source>
        <dbReference type="SAM" id="MobiDB-lite"/>
    </source>
</evidence>
<dbReference type="AlphaFoldDB" id="A0A914WC18"/>
<reference evidence="3" key="1">
    <citation type="submission" date="2022-11" db="UniProtKB">
        <authorList>
            <consortium name="WormBaseParasite"/>
        </authorList>
    </citation>
    <scope>IDENTIFICATION</scope>
</reference>
<feature type="region of interest" description="Disordered" evidence="1">
    <location>
        <begin position="1"/>
        <end position="28"/>
    </location>
</feature>
<sequence length="127" mass="14125">MEKGRLHTTGRTAQPTEDADDNTTRATACSGRKVTSRFDCRRSVEGKKPATTFAAQIDRRAVRRPMGAGRARTCRIGRANMPIVAPSWVDTYRVQCTAFNRVLLLLMAHLNGVPDFRNLSPLLTRPV</sequence>
<keyword evidence="2" id="KW-1185">Reference proteome</keyword>
<evidence type="ECO:0000313" key="2">
    <source>
        <dbReference type="Proteomes" id="UP000887566"/>
    </source>
</evidence>
<evidence type="ECO:0000313" key="3">
    <source>
        <dbReference type="WBParaSite" id="PSAMB.scaffold3816size16783.g22640.t1"/>
    </source>
</evidence>
<protein>
    <submittedName>
        <fullName evidence="3">Uncharacterized protein</fullName>
    </submittedName>
</protein>
<proteinExistence type="predicted"/>
<name>A0A914WC18_9BILA</name>